<dbReference type="Proteomes" id="UP000016649">
    <property type="component" value="Unassembled WGS sequence"/>
</dbReference>
<comment type="similarity">
    <text evidence="2 10">Belongs to the iron-sulfur dependent L-serine dehydratase family.</text>
</comment>
<dbReference type="Pfam" id="PF03315">
    <property type="entry name" value="SDH_beta"/>
    <property type="match status" value="1"/>
</dbReference>
<evidence type="ECO:0000256" key="1">
    <source>
        <dbReference type="ARBA" id="ARBA00001966"/>
    </source>
</evidence>
<dbReference type="PANTHER" id="PTHR30182">
    <property type="entry name" value="L-SERINE DEHYDRATASE"/>
    <property type="match status" value="1"/>
</dbReference>
<dbReference type="SUPFAM" id="SSF143548">
    <property type="entry name" value="Serine metabolism enzymes domain"/>
    <property type="match status" value="1"/>
</dbReference>
<organism evidence="12 13">
    <name type="scientific">Treponema lecithinolyticum ATCC 700332</name>
    <dbReference type="NCBI Taxonomy" id="1321815"/>
    <lineage>
        <taxon>Bacteria</taxon>
        <taxon>Pseudomonadati</taxon>
        <taxon>Spirochaetota</taxon>
        <taxon>Spirochaetia</taxon>
        <taxon>Spirochaetales</taxon>
        <taxon>Treponemataceae</taxon>
        <taxon>Treponema</taxon>
    </lineage>
</organism>
<accession>A0ABN0NWG0</accession>
<dbReference type="Gene3D" id="3.30.70.260">
    <property type="match status" value="1"/>
</dbReference>
<dbReference type="Pfam" id="PF01842">
    <property type="entry name" value="ACT"/>
    <property type="match status" value="1"/>
</dbReference>
<keyword evidence="6 10" id="KW-0408">Iron</keyword>
<evidence type="ECO:0000256" key="7">
    <source>
        <dbReference type="ARBA" id="ARBA00023014"/>
    </source>
</evidence>
<reference evidence="12 13" key="1">
    <citation type="submission" date="2013-08" db="EMBL/GenBank/DDBJ databases">
        <authorList>
            <person name="Weinstock G."/>
            <person name="Sodergren E."/>
            <person name="Wylie T."/>
            <person name="Fulton L."/>
            <person name="Fulton R."/>
            <person name="Fronick C."/>
            <person name="O'Laughlin M."/>
            <person name="Godfrey J."/>
            <person name="Miner T."/>
            <person name="Herter B."/>
            <person name="Appelbaum E."/>
            <person name="Cordes M."/>
            <person name="Lek S."/>
            <person name="Wollam A."/>
            <person name="Pepin K.H."/>
            <person name="Palsikar V.B."/>
            <person name="Mitreva M."/>
            <person name="Wilson R.K."/>
        </authorList>
    </citation>
    <scope>NUCLEOTIDE SEQUENCE [LARGE SCALE GENOMIC DNA]</scope>
    <source>
        <strain evidence="12 13">ATCC 700332</strain>
    </source>
</reference>
<dbReference type="EMBL" id="AWVH01000044">
    <property type="protein sequence ID" value="ERJ91630.1"/>
    <property type="molecule type" value="Genomic_DNA"/>
</dbReference>
<dbReference type="InterPro" id="IPR029009">
    <property type="entry name" value="ASB_dom_sf"/>
</dbReference>
<dbReference type="PROSITE" id="PS51671">
    <property type="entry name" value="ACT"/>
    <property type="match status" value="1"/>
</dbReference>
<evidence type="ECO:0000256" key="8">
    <source>
        <dbReference type="ARBA" id="ARBA00023239"/>
    </source>
</evidence>
<feature type="domain" description="ACT" evidence="11">
    <location>
        <begin position="148"/>
        <end position="220"/>
    </location>
</feature>
<keyword evidence="5 10" id="KW-0479">Metal-binding</keyword>
<sequence>MDISVFQVAGPIMTGPSSSHTAGAARLARIAAAVARPPFTKVRFGLSGSFADTGFGHGTDKALVAGVLGFYEDDERIADSFSYALKLGLEYEFYKTELDGMHENSAKLTFIHKDGSSVDITGSSIGGGRILIKSIDGFATEFGAETNTLVVFQKDVPGVISEISGVLAENRINIAVMKVSRTERGGKACCIIETDSPIDARLKEKLNELPNVLAVIVISV</sequence>
<protein>
    <recommendedName>
        <fullName evidence="10">L-serine dehydratase</fullName>
        <ecNumber evidence="10">4.3.1.17</ecNumber>
    </recommendedName>
</protein>
<dbReference type="NCBIfam" id="TIGR00719">
    <property type="entry name" value="sda_beta"/>
    <property type="match status" value="1"/>
</dbReference>
<keyword evidence="7 10" id="KW-0411">Iron-sulfur</keyword>
<evidence type="ECO:0000256" key="9">
    <source>
        <dbReference type="ARBA" id="ARBA00049406"/>
    </source>
</evidence>
<dbReference type="InterPro" id="IPR051318">
    <property type="entry name" value="Fe-S_L-Ser"/>
</dbReference>
<proteinExistence type="inferred from homology"/>
<dbReference type="EC" id="4.3.1.17" evidence="10"/>
<dbReference type="InterPro" id="IPR002912">
    <property type="entry name" value="ACT_dom"/>
</dbReference>
<dbReference type="InterPro" id="IPR005131">
    <property type="entry name" value="Ser_deHydtase_bsu"/>
</dbReference>
<dbReference type="PANTHER" id="PTHR30182:SF12">
    <property type="entry name" value="L-SERINE DEHYDRATASE, BETA CHAIN-RELATED"/>
    <property type="match status" value="1"/>
</dbReference>
<dbReference type="RefSeq" id="WP_021686256.1">
    <property type="nucleotide sequence ID" value="NZ_KI260554.1"/>
</dbReference>
<evidence type="ECO:0000256" key="2">
    <source>
        <dbReference type="ARBA" id="ARBA00008636"/>
    </source>
</evidence>
<keyword evidence="4 10" id="KW-0004">4Fe-4S</keyword>
<evidence type="ECO:0000313" key="12">
    <source>
        <dbReference type="EMBL" id="ERJ91630.1"/>
    </source>
</evidence>
<keyword evidence="13" id="KW-1185">Reference proteome</keyword>
<evidence type="ECO:0000256" key="4">
    <source>
        <dbReference type="ARBA" id="ARBA00022485"/>
    </source>
</evidence>
<comment type="cofactor">
    <cofactor evidence="1 10">
        <name>[4Fe-4S] cluster</name>
        <dbReference type="ChEBI" id="CHEBI:49883"/>
    </cofactor>
</comment>
<evidence type="ECO:0000259" key="11">
    <source>
        <dbReference type="PROSITE" id="PS51671"/>
    </source>
</evidence>
<keyword evidence="8 10" id="KW-0456">Lyase</keyword>
<keyword evidence="3 10" id="KW-0312">Gluconeogenesis</keyword>
<evidence type="ECO:0000313" key="13">
    <source>
        <dbReference type="Proteomes" id="UP000016649"/>
    </source>
</evidence>
<dbReference type="SUPFAM" id="SSF55021">
    <property type="entry name" value="ACT-like"/>
    <property type="match status" value="1"/>
</dbReference>
<evidence type="ECO:0000256" key="5">
    <source>
        <dbReference type="ARBA" id="ARBA00022723"/>
    </source>
</evidence>
<dbReference type="Gene3D" id="3.30.1330.90">
    <property type="entry name" value="D-3-phosphoglycerate dehydrogenase, domain 3"/>
    <property type="match status" value="1"/>
</dbReference>
<evidence type="ECO:0000256" key="6">
    <source>
        <dbReference type="ARBA" id="ARBA00023004"/>
    </source>
</evidence>
<evidence type="ECO:0000256" key="3">
    <source>
        <dbReference type="ARBA" id="ARBA00022432"/>
    </source>
</evidence>
<gene>
    <name evidence="12" type="ORF">HMPREF9193_02083</name>
</gene>
<comment type="caution">
    <text evidence="12">The sequence shown here is derived from an EMBL/GenBank/DDBJ whole genome shotgun (WGS) entry which is preliminary data.</text>
</comment>
<dbReference type="PIRSF" id="PIRSF036692">
    <property type="entry name" value="SDH_B"/>
    <property type="match status" value="1"/>
</dbReference>
<name>A0ABN0NWG0_TRELE</name>
<dbReference type="InterPro" id="IPR004643">
    <property type="entry name" value="Fe-S_L-Ser_bsu"/>
</dbReference>
<evidence type="ECO:0000256" key="10">
    <source>
        <dbReference type="RuleBase" id="RU366059"/>
    </source>
</evidence>
<dbReference type="InterPro" id="IPR045865">
    <property type="entry name" value="ACT-like_dom_sf"/>
</dbReference>
<comment type="catalytic activity">
    <reaction evidence="9 10">
        <text>L-serine = pyruvate + NH4(+)</text>
        <dbReference type="Rhea" id="RHEA:19169"/>
        <dbReference type="ChEBI" id="CHEBI:15361"/>
        <dbReference type="ChEBI" id="CHEBI:28938"/>
        <dbReference type="ChEBI" id="CHEBI:33384"/>
        <dbReference type="EC" id="4.3.1.17"/>
    </reaction>
</comment>
<dbReference type="CDD" id="cd04903">
    <property type="entry name" value="ACT_LSD"/>
    <property type="match status" value="1"/>
</dbReference>